<evidence type="ECO:0000256" key="1">
    <source>
        <dbReference type="SAM" id="MobiDB-lite"/>
    </source>
</evidence>
<dbReference type="AlphaFoldDB" id="A0AA40ARS6"/>
<gene>
    <name evidence="2" type="ORF">B0H67DRAFT_202641</name>
</gene>
<name>A0AA40ARS6_9PEZI</name>
<protein>
    <submittedName>
        <fullName evidence="2">Uncharacterized protein</fullName>
    </submittedName>
</protein>
<reference evidence="2" key="1">
    <citation type="submission" date="2023-06" db="EMBL/GenBank/DDBJ databases">
        <title>Genome-scale phylogeny and comparative genomics of the fungal order Sordariales.</title>
        <authorList>
            <consortium name="Lawrence Berkeley National Laboratory"/>
            <person name="Hensen N."/>
            <person name="Bonometti L."/>
            <person name="Westerberg I."/>
            <person name="Brannstrom I.O."/>
            <person name="Guillou S."/>
            <person name="Cros-Aarteil S."/>
            <person name="Calhoun S."/>
            <person name="Haridas S."/>
            <person name="Kuo A."/>
            <person name="Mondo S."/>
            <person name="Pangilinan J."/>
            <person name="Riley R."/>
            <person name="Labutti K."/>
            <person name="Andreopoulos B."/>
            <person name="Lipzen A."/>
            <person name="Chen C."/>
            <person name="Yanf M."/>
            <person name="Daum C."/>
            <person name="Ng V."/>
            <person name="Clum A."/>
            <person name="Steindorff A."/>
            <person name="Ohm R."/>
            <person name="Martin F."/>
            <person name="Silar P."/>
            <person name="Natvig D."/>
            <person name="Lalanne C."/>
            <person name="Gautier V."/>
            <person name="Ament-Velasquez S.L."/>
            <person name="Kruys A."/>
            <person name="Hutchinson M.I."/>
            <person name="Powell A.J."/>
            <person name="Barry K."/>
            <person name="Miller A.N."/>
            <person name="Grigoriev I.V."/>
            <person name="Debuchy R."/>
            <person name="Gladieux P."/>
            <person name="Thoren M.H."/>
            <person name="Johannesson H."/>
        </authorList>
    </citation>
    <scope>NUCLEOTIDE SEQUENCE</scope>
    <source>
        <strain evidence="2">SMH4607-1</strain>
    </source>
</reference>
<evidence type="ECO:0000313" key="3">
    <source>
        <dbReference type="Proteomes" id="UP001172102"/>
    </source>
</evidence>
<feature type="compositionally biased region" description="Polar residues" evidence="1">
    <location>
        <begin position="46"/>
        <end position="58"/>
    </location>
</feature>
<sequence length="109" mass="12466">MFHPKTSIYNETRDEIVSMGLRDSWSDTGTITFPQRPDGKRGEGDSSGSPDLQPNGRNWPTLVIEVGDSSSLEKLRADMRWWFSESNYQVKIVLLAKLDRPGRRIILEK</sequence>
<proteinExistence type="predicted"/>
<organism evidence="2 3">
    <name type="scientific">Lasiosphaeris hirsuta</name>
    <dbReference type="NCBI Taxonomy" id="260670"/>
    <lineage>
        <taxon>Eukaryota</taxon>
        <taxon>Fungi</taxon>
        <taxon>Dikarya</taxon>
        <taxon>Ascomycota</taxon>
        <taxon>Pezizomycotina</taxon>
        <taxon>Sordariomycetes</taxon>
        <taxon>Sordariomycetidae</taxon>
        <taxon>Sordariales</taxon>
        <taxon>Lasiosphaeriaceae</taxon>
        <taxon>Lasiosphaeris</taxon>
    </lineage>
</organism>
<accession>A0AA40ARS6</accession>
<evidence type="ECO:0000313" key="2">
    <source>
        <dbReference type="EMBL" id="KAK0720777.1"/>
    </source>
</evidence>
<comment type="caution">
    <text evidence="2">The sequence shown here is derived from an EMBL/GenBank/DDBJ whole genome shotgun (WGS) entry which is preliminary data.</text>
</comment>
<dbReference type="EMBL" id="JAUKUA010000003">
    <property type="protein sequence ID" value="KAK0720777.1"/>
    <property type="molecule type" value="Genomic_DNA"/>
</dbReference>
<dbReference type="Proteomes" id="UP001172102">
    <property type="component" value="Unassembled WGS sequence"/>
</dbReference>
<feature type="region of interest" description="Disordered" evidence="1">
    <location>
        <begin position="20"/>
        <end position="60"/>
    </location>
</feature>
<keyword evidence="3" id="KW-1185">Reference proteome</keyword>